<dbReference type="EMBL" id="JANAVB010025196">
    <property type="protein sequence ID" value="KAJ6821008.1"/>
    <property type="molecule type" value="Genomic_DNA"/>
</dbReference>
<dbReference type="SUPFAM" id="SSF53474">
    <property type="entry name" value="alpha/beta-Hydrolases"/>
    <property type="match status" value="1"/>
</dbReference>
<sequence length="308" mass="34575">MAPRIKLKDGRHLAYLESGVPKEKANYKIIFVHGFGSTRHSVLPVSSEVFEELGIYLLSFDRAGYGESDPDPKKTEKSTALDIEELADQLELGSKFYVIGLSMGGETIWGVLKYIPHRLAGAALVSPVANYWWSGFPAKLSKEAYNQQPVPDQWALRVAHYAPWLTYWWNTQKWFPSSSVIAQRPELLCAADLKVLSKLASDAQSPPPMGDPVQQGMFDSLHRDMIVGFGTWEFDPMELDNPFPNGEGSVHLWHGTDDRIVPVILSRHVSHKLPWIRYHELQDAGHLFIMADGMADTIVKALVLGDHQ</sequence>
<reference evidence="2" key="1">
    <citation type="journal article" date="2023" name="GigaByte">
        <title>Genome assembly of the bearded iris, Iris pallida Lam.</title>
        <authorList>
            <person name="Bruccoleri R.E."/>
            <person name="Oakeley E.J."/>
            <person name="Faust A.M.E."/>
            <person name="Altorfer M."/>
            <person name="Dessus-Babus S."/>
            <person name="Burckhardt D."/>
            <person name="Oertli M."/>
            <person name="Naumann U."/>
            <person name="Petersen F."/>
            <person name="Wong J."/>
        </authorList>
    </citation>
    <scope>NUCLEOTIDE SEQUENCE</scope>
    <source>
        <strain evidence="2">GSM-AAB239-AS_SAM_17_03QT</strain>
    </source>
</reference>
<evidence type="ECO:0000259" key="1">
    <source>
        <dbReference type="Pfam" id="PF12697"/>
    </source>
</evidence>
<dbReference type="PANTHER" id="PTHR45763:SF51">
    <property type="entry name" value="ALPHA_BETA-HYDROLASES SUPERFAMILY PROTEIN"/>
    <property type="match status" value="1"/>
</dbReference>
<reference evidence="2" key="2">
    <citation type="submission" date="2023-04" db="EMBL/GenBank/DDBJ databases">
        <authorList>
            <person name="Bruccoleri R.E."/>
            <person name="Oakeley E.J."/>
            <person name="Faust A.-M."/>
            <person name="Dessus-Babus S."/>
            <person name="Altorfer M."/>
            <person name="Burckhardt D."/>
            <person name="Oertli M."/>
            <person name="Naumann U."/>
            <person name="Petersen F."/>
            <person name="Wong J."/>
        </authorList>
    </citation>
    <scope>NUCLEOTIDE SEQUENCE</scope>
    <source>
        <strain evidence="2">GSM-AAB239-AS_SAM_17_03QT</strain>
        <tissue evidence="2">Leaf</tissue>
    </source>
</reference>
<dbReference type="InterPro" id="IPR029058">
    <property type="entry name" value="AB_hydrolase_fold"/>
</dbReference>
<dbReference type="Proteomes" id="UP001140949">
    <property type="component" value="Unassembled WGS sequence"/>
</dbReference>
<dbReference type="AlphaFoldDB" id="A0AAX6FY89"/>
<accession>A0AAX6FY89</accession>
<dbReference type="Pfam" id="PF12697">
    <property type="entry name" value="Abhydrolase_6"/>
    <property type="match status" value="1"/>
</dbReference>
<keyword evidence="3" id="KW-1185">Reference proteome</keyword>
<gene>
    <name evidence="2" type="ORF">M6B38_394770</name>
</gene>
<evidence type="ECO:0000313" key="2">
    <source>
        <dbReference type="EMBL" id="KAJ6821008.1"/>
    </source>
</evidence>
<name>A0AAX6FY89_IRIPA</name>
<protein>
    <recommendedName>
        <fullName evidence="1">AB hydrolase-1 domain-containing protein</fullName>
    </recommendedName>
</protein>
<feature type="domain" description="AB hydrolase-1" evidence="1">
    <location>
        <begin position="29"/>
        <end position="291"/>
    </location>
</feature>
<dbReference type="FunFam" id="3.40.50.1820:FF:000270">
    <property type="entry name" value="Alpha/beta-Hydrolases superfamily protein"/>
    <property type="match status" value="1"/>
</dbReference>
<dbReference type="PANTHER" id="PTHR45763">
    <property type="entry name" value="HYDROLASE, ALPHA/BETA FOLD FAMILY PROTEIN, EXPRESSED-RELATED"/>
    <property type="match status" value="1"/>
</dbReference>
<comment type="caution">
    <text evidence="2">The sequence shown here is derived from an EMBL/GenBank/DDBJ whole genome shotgun (WGS) entry which is preliminary data.</text>
</comment>
<proteinExistence type="predicted"/>
<organism evidence="2 3">
    <name type="scientific">Iris pallida</name>
    <name type="common">Sweet iris</name>
    <dbReference type="NCBI Taxonomy" id="29817"/>
    <lineage>
        <taxon>Eukaryota</taxon>
        <taxon>Viridiplantae</taxon>
        <taxon>Streptophyta</taxon>
        <taxon>Embryophyta</taxon>
        <taxon>Tracheophyta</taxon>
        <taxon>Spermatophyta</taxon>
        <taxon>Magnoliopsida</taxon>
        <taxon>Liliopsida</taxon>
        <taxon>Asparagales</taxon>
        <taxon>Iridaceae</taxon>
        <taxon>Iridoideae</taxon>
        <taxon>Irideae</taxon>
        <taxon>Iris</taxon>
    </lineage>
</organism>
<evidence type="ECO:0000313" key="3">
    <source>
        <dbReference type="Proteomes" id="UP001140949"/>
    </source>
</evidence>
<dbReference type="InterPro" id="IPR000073">
    <property type="entry name" value="AB_hydrolase_1"/>
</dbReference>
<dbReference type="Gene3D" id="3.40.50.1820">
    <property type="entry name" value="alpha/beta hydrolase"/>
    <property type="match status" value="1"/>
</dbReference>